<comment type="caution">
    <text evidence="2">The sequence shown here is derived from an EMBL/GenBank/DDBJ whole genome shotgun (WGS) entry which is preliminary data.</text>
</comment>
<dbReference type="STRING" id="1962155.B1813_19390"/>
<evidence type="ECO:0000313" key="3">
    <source>
        <dbReference type="Proteomes" id="UP000192591"/>
    </source>
</evidence>
<dbReference type="AlphaFoldDB" id="A0A1V8ZYJ5"/>
<organism evidence="2 3">
    <name type="scientific">Saccharomonospora piscinae</name>
    <dbReference type="NCBI Taxonomy" id="687388"/>
    <lineage>
        <taxon>Bacteria</taxon>
        <taxon>Bacillati</taxon>
        <taxon>Actinomycetota</taxon>
        <taxon>Actinomycetes</taxon>
        <taxon>Pseudonocardiales</taxon>
        <taxon>Pseudonocardiaceae</taxon>
        <taxon>Saccharomonospora</taxon>
    </lineage>
</organism>
<dbReference type="EMBL" id="MWIH01000008">
    <property type="protein sequence ID" value="OQO89995.1"/>
    <property type="molecule type" value="Genomic_DNA"/>
</dbReference>
<protein>
    <submittedName>
        <fullName evidence="2">Uncharacterized protein</fullName>
    </submittedName>
</protein>
<sequence length="199" mass="21095">MPDIHDERTRRWQDRLAVPVLAAALVSVPAVFLAATPGVTGLIGAALNWGSLAVLTGESAVLLWFSGSVRVFAQRYRAQLLIVGLTVPAVVFVVGPVQVLRVFLALGAFRILRVRRILRAGQVIVHRAGLDGRRGRWVLAGVGVAAAGFAAVVLANPRSRSRRTLAWVVDHLGVGGTVVAALGVLTLALVVAVLLRVRD</sequence>
<gene>
    <name evidence="2" type="ORF">B1813_19390</name>
</gene>
<dbReference type="Proteomes" id="UP000192591">
    <property type="component" value="Unassembled WGS sequence"/>
</dbReference>
<keyword evidence="1" id="KW-1133">Transmembrane helix</keyword>
<proteinExistence type="predicted"/>
<dbReference type="RefSeq" id="WP_081194337.1">
    <property type="nucleotide sequence ID" value="NZ_MWIH01000008.1"/>
</dbReference>
<evidence type="ECO:0000313" key="2">
    <source>
        <dbReference type="EMBL" id="OQO89995.1"/>
    </source>
</evidence>
<reference evidence="2 3" key="1">
    <citation type="submission" date="2017-02" db="EMBL/GenBank/DDBJ databases">
        <title>Draft genome of Saccharomonospora sp. 154.</title>
        <authorList>
            <person name="Alonso-Carmona G.S."/>
            <person name="De La Haba R."/>
            <person name="Vera-Gargallo B."/>
            <person name="Sandoval-Trujillo A.H."/>
            <person name="Ramirez-Duran N."/>
            <person name="Ventosa A."/>
        </authorList>
    </citation>
    <scope>NUCLEOTIDE SEQUENCE [LARGE SCALE GENOMIC DNA]</scope>
    <source>
        <strain evidence="2 3">LRS4.154</strain>
    </source>
</reference>
<evidence type="ECO:0000256" key="1">
    <source>
        <dbReference type="SAM" id="Phobius"/>
    </source>
</evidence>
<keyword evidence="3" id="KW-1185">Reference proteome</keyword>
<feature type="transmembrane region" description="Helical" evidence="1">
    <location>
        <begin position="42"/>
        <end position="65"/>
    </location>
</feature>
<name>A0A1V8ZYJ5_SACPI</name>
<feature type="transmembrane region" description="Helical" evidence="1">
    <location>
        <begin position="137"/>
        <end position="155"/>
    </location>
</feature>
<feature type="transmembrane region" description="Helical" evidence="1">
    <location>
        <begin position="16"/>
        <end position="35"/>
    </location>
</feature>
<accession>A0A1V8ZYJ5</accession>
<keyword evidence="1" id="KW-0812">Transmembrane</keyword>
<feature type="transmembrane region" description="Helical" evidence="1">
    <location>
        <begin position="85"/>
        <end position="109"/>
    </location>
</feature>
<feature type="transmembrane region" description="Helical" evidence="1">
    <location>
        <begin position="175"/>
        <end position="195"/>
    </location>
</feature>
<keyword evidence="1" id="KW-0472">Membrane</keyword>